<protein>
    <submittedName>
        <fullName evidence="2">Uncharacterized protein</fullName>
    </submittedName>
</protein>
<dbReference type="AlphaFoldDB" id="A0A8K0JFD6"/>
<evidence type="ECO:0000256" key="1">
    <source>
        <dbReference type="SAM" id="MobiDB-lite"/>
    </source>
</evidence>
<proteinExistence type="predicted"/>
<name>A0A8K0JFD6_9TREE</name>
<sequence>MPSRLRRTRSSAFRAHAISSPNKTAGRPAKKLKLDRSGVSVSAKSVLEGSDVDEDDDENIDEDEDENEDEADGDDDVDEESNSDEGQENIDPTTDASSVNPGAGPSRRRLRNGKNVLKRLRSRRQRRPAALTTASAYNHSYSPRKRKRDDPEYTDEDEDDEDRASGEEYTDDEAEVGSDEQAEAGLGEGIEEEDDEEEDVDVDDSAEPDYIDENDEHLLREAPAWTLRRLKKAELKRLWLVAGLWDAEDGMGGDEEGEVADGLTKDVLVEGIIKARNSLLALAIQYQEIASTIRRSTNLLPRLREKTTTMMARNNRVKAPPPAKVREVKVDLA</sequence>
<reference evidence="2" key="1">
    <citation type="submission" date="2020-04" db="EMBL/GenBank/DDBJ databases">
        <title>Analysis of mating type loci in Filobasidium floriforme.</title>
        <authorList>
            <person name="Nowrousian M."/>
        </authorList>
    </citation>
    <scope>NUCLEOTIDE SEQUENCE</scope>
    <source>
        <strain evidence="2">CBS 6242</strain>
    </source>
</reference>
<feature type="compositionally biased region" description="Acidic residues" evidence="1">
    <location>
        <begin position="152"/>
        <end position="182"/>
    </location>
</feature>
<accession>A0A8K0JFD6</accession>
<dbReference type="Proteomes" id="UP000812966">
    <property type="component" value="Unassembled WGS sequence"/>
</dbReference>
<feature type="compositionally biased region" description="Polar residues" evidence="1">
    <location>
        <begin position="90"/>
        <end position="100"/>
    </location>
</feature>
<feature type="compositionally biased region" description="Acidic residues" evidence="1">
    <location>
        <begin position="50"/>
        <end position="88"/>
    </location>
</feature>
<dbReference type="EMBL" id="JABELV010000277">
    <property type="protein sequence ID" value="KAG7527493.1"/>
    <property type="molecule type" value="Genomic_DNA"/>
</dbReference>
<feature type="region of interest" description="Disordered" evidence="1">
    <location>
        <begin position="1"/>
        <end position="215"/>
    </location>
</feature>
<feature type="compositionally biased region" description="Polar residues" evidence="1">
    <location>
        <begin position="132"/>
        <end position="141"/>
    </location>
</feature>
<evidence type="ECO:0000313" key="3">
    <source>
        <dbReference type="Proteomes" id="UP000812966"/>
    </source>
</evidence>
<feature type="compositionally biased region" description="Acidic residues" evidence="1">
    <location>
        <begin position="189"/>
        <end position="215"/>
    </location>
</feature>
<gene>
    <name evidence="2" type="ORF">FFLO_06877</name>
</gene>
<organism evidence="2 3">
    <name type="scientific">Filobasidium floriforme</name>
    <dbReference type="NCBI Taxonomy" id="5210"/>
    <lineage>
        <taxon>Eukaryota</taxon>
        <taxon>Fungi</taxon>
        <taxon>Dikarya</taxon>
        <taxon>Basidiomycota</taxon>
        <taxon>Agaricomycotina</taxon>
        <taxon>Tremellomycetes</taxon>
        <taxon>Filobasidiales</taxon>
        <taxon>Filobasidiaceae</taxon>
        <taxon>Filobasidium</taxon>
    </lineage>
</organism>
<keyword evidence="3" id="KW-1185">Reference proteome</keyword>
<evidence type="ECO:0000313" key="2">
    <source>
        <dbReference type="EMBL" id="KAG7527493.1"/>
    </source>
</evidence>
<feature type="compositionally biased region" description="Basic residues" evidence="1">
    <location>
        <begin position="106"/>
        <end position="127"/>
    </location>
</feature>
<comment type="caution">
    <text evidence="2">The sequence shown here is derived from an EMBL/GenBank/DDBJ whole genome shotgun (WGS) entry which is preliminary data.</text>
</comment>